<sequence>MAMGIGWRPFSTCGRRPVRASLIGHRFPHLAASLLPSGCLPWRGGAAGAMATAGTREPDSCETRIRLWTDLDVVAMEQLQAAPTLQDRRAILAEVLPGPPVLLDAYEAAVELGQELELSPGPLSALLGIVRCAISMCTQTPLPDVEECYAYFSELLLCHAVHHPPVSVAVFGLTQVARIAAHLFGTVLRHAKLYAYILTPQACLDLTLVYVDSPEHGPEGEMPTTLPEEQGETAGNPITEPLLQEAAVPDLVQVPAEMHLNKEDVSGSPRASPKGKKHLRRPQGSRQGNKRP</sequence>
<dbReference type="Proteomes" id="UP000694428">
    <property type="component" value="Unplaced"/>
</dbReference>
<name>A0A8C9F5T3_PAVCR</name>
<reference evidence="2" key="1">
    <citation type="submission" date="2025-08" db="UniProtKB">
        <authorList>
            <consortium name="Ensembl"/>
        </authorList>
    </citation>
    <scope>IDENTIFICATION</scope>
</reference>
<evidence type="ECO:0000313" key="3">
    <source>
        <dbReference type="Proteomes" id="UP000694428"/>
    </source>
</evidence>
<keyword evidence="3" id="KW-1185">Reference proteome</keyword>
<proteinExistence type="predicted"/>
<feature type="region of interest" description="Disordered" evidence="1">
    <location>
        <begin position="215"/>
        <end position="239"/>
    </location>
</feature>
<dbReference type="Pfam" id="PF14769">
    <property type="entry name" value="CLAMP"/>
    <property type="match status" value="1"/>
</dbReference>
<protein>
    <submittedName>
        <fullName evidence="2">Uncharacterized protein</fullName>
    </submittedName>
</protein>
<dbReference type="Ensembl" id="ENSPSTT00000011214.1">
    <property type="protein sequence ID" value="ENSPSTP00000010682.1"/>
    <property type="gene ID" value="ENSPSTG00000007546.1"/>
</dbReference>
<dbReference type="PANTHER" id="PTHR28457:SF1">
    <property type="entry name" value="CILIA- AND FLAGELLA-ASSOCIATED PROTEIN 119"/>
    <property type="match status" value="1"/>
</dbReference>
<accession>A0A8C9F5T3</accession>
<reference evidence="2" key="2">
    <citation type="submission" date="2025-09" db="UniProtKB">
        <authorList>
            <consortium name="Ensembl"/>
        </authorList>
    </citation>
    <scope>IDENTIFICATION</scope>
</reference>
<evidence type="ECO:0000313" key="2">
    <source>
        <dbReference type="Ensembl" id="ENSPSTP00000010682.1"/>
    </source>
</evidence>
<dbReference type="AlphaFoldDB" id="A0A8C9F5T3"/>
<dbReference type="InterPro" id="IPR032727">
    <property type="entry name" value="CLAMP"/>
</dbReference>
<evidence type="ECO:0000256" key="1">
    <source>
        <dbReference type="SAM" id="MobiDB-lite"/>
    </source>
</evidence>
<organism evidence="2 3">
    <name type="scientific">Pavo cristatus</name>
    <name type="common">Indian peafowl</name>
    <name type="synonym">Blue peafowl</name>
    <dbReference type="NCBI Taxonomy" id="9049"/>
    <lineage>
        <taxon>Eukaryota</taxon>
        <taxon>Metazoa</taxon>
        <taxon>Chordata</taxon>
        <taxon>Craniata</taxon>
        <taxon>Vertebrata</taxon>
        <taxon>Euteleostomi</taxon>
        <taxon>Archelosauria</taxon>
        <taxon>Archosauria</taxon>
        <taxon>Dinosauria</taxon>
        <taxon>Saurischia</taxon>
        <taxon>Theropoda</taxon>
        <taxon>Coelurosauria</taxon>
        <taxon>Aves</taxon>
        <taxon>Neognathae</taxon>
        <taxon>Galloanserae</taxon>
        <taxon>Galliformes</taxon>
        <taxon>Phasianidae</taxon>
        <taxon>Phasianinae</taxon>
        <taxon>Pavo</taxon>
    </lineage>
</organism>
<feature type="compositionally biased region" description="Basic residues" evidence="1">
    <location>
        <begin position="273"/>
        <end position="292"/>
    </location>
</feature>
<dbReference type="PANTHER" id="PTHR28457">
    <property type="entry name" value="COILED-COIL DOMAIN-CONTAINING PROTEIN 189"/>
    <property type="match status" value="1"/>
</dbReference>
<feature type="region of interest" description="Disordered" evidence="1">
    <location>
        <begin position="253"/>
        <end position="292"/>
    </location>
</feature>